<dbReference type="Gene3D" id="1.10.630.10">
    <property type="entry name" value="Cytochrome P450"/>
    <property type="match status" value="1"/>
</dbReference>
<dbReference type="PRINTS" id="PR00359">
    <property type="entry name" value="BP450"/>
</dbReference>
<dbReference type="PANTHER" id="PTHR46696:SF4">
    <property type="entry name" value="BIOTIN BIOSYNTHESIS CYTOCHROME P450"/>
    <property type="match status" value="1"/>
</dbReference>
<evidence type="ECO:0000256" key="4">
    <source>
        <dbReference type="ARBA" id="ARBA00023002"/>
    </source>
</evidence>
<dbReference type="GO" id="GO:0036199">
    <property type="term" value="F:cholest-4-en-3-one 26-monooxygenase activity"/>
    <property type="evidence" value="ECO:0007669"/>
    <property type="project" value="TreeGrafter"/>
</dbReference>
<keyword evidence="4 7" id="KW-0560">Oxidoreductase</keyword>
<evidence type="ECO:0000256" key="1">
    <source>
        <dbReference type="ARBA" id="ARBA00010617"/>
    </source>
</evidence>
<evidence type="ECO:0000256" key="5">
    <source>
        <dbReference type="ARBA" id="ARBA00023004"/>
    </source>
</evidence>
<dbReference type="SUPFAM" id="SSF48264">
    <property type="entry name" value="Cytochrome P450"/>
    <property type="match status" value="1"/>
</dbReference>
<reference evidence="9" key="1">
    <citation type="submission" date="2015-11" db="EMBL/GenBank/DDBJ databases">
        <authorList>
            <person name="Varghese N."/>
        </authorList>
    </citation>
    <scope>NUCLEOTIDE SEQUENCE [LARGE SCALE GENOMIC DNA]</scope>
    <source>
        <strain evidence="9">DSM 45899</strain>
    </source>
</reference>
<dbReference type="RefSeq" id="WP_091283339.1">
    <property type="nucleotide sequence ID" value="NZ_FAOZ01000026.1"/>
</dbReference>
<dbReference type="Pfam" id="PF00067">
    <property type="entry name" value="p450"/>
    <property type="match status" value="2"/>
</dbReference>
<dbReference type="EMBL" id="FAOZ01000026">
    <property type="protein sequence ID" value="CUU59286.1"/>
    <property type="molecule type" value="Genomic_DNA"/>
</dbReference>
<proteinExistence type="inferred from homology"/>
<keyword evidence="5 7" id="KW-0408">Iron</keyword>
<evidence type="ECO:0000256" key="6">
    <source>
        <dbReference type="ARBA" id="ARBA00023033"/>
    </source>
</evidence>
<dbReference type="GO" id="GO:0020037">
    <property type="term" value="F:heme binding"/>
    <property type="evidence" value="ECO:0007669"/>
    <property type="project" value="InterPro"/>
</dbReference>
<protein>
    <submittedName>
        <fullName evidence="8">Cytochrome P450</fullName>
    </submittedName>
</protein>
<evidence type="ECO:0000256" key="2">
    <source>
        <dbReference type="ARBA" id="ARBA00022617"/>
    </source>
</evidence>
<dbReference type="FunFam" id="1.10.630.10:FF:000018">
    <property type="entry name" value="Cytochrome P450 monooxygenase"/>
    <property type="match status" value="1"/>
</dbReference>
<keyword evidence="6 7" id="KW-0503">Monooxygenase</keyword>
<gene>
    <name evidence="8" type="ORF">Ga0074812_12663</name>
</gene>
<dbReference type="InterPro" id="IPR017972">
    <property type="entry name" value="Cyt_P450_CS"/>
</dbReference>
<accession>A0A0S4QXM4</accession>
<dbReference type="InterPro" id="IPR001128">
    <property type="entry name" value="Cyt_P450"/>
</dbReference>
<dbReference type="InterPro" id="IPR002397">
    <property type="entry name" value="Cyt_P450_B"/>
</dbReference>
<dbReference type="GO" id="GO:0006707">
    <property type="term" value="P:cholesterol catabolic process"/>
    <property type="evidence" value="ECO:0007669"/>
    <property type="project" value="TreeGrafter"/>
</dbReference>
<evidence type="ECO:0000256" key="7">
    <source>
        <dbReference type="RuleBase" id="RU000461"/>
    </source>
</evidence>
<dbReference type="PRINTS" id="PR00385">
    <property type="entry name" value="P450"/>
</dbReference>
<keyword evidence="2 7" id="KW-0349">Heme</keyword>
<dbReference type="PANTHER" id="PTHR46696">
    <property type="entry name" value="P450, PUTATIVE (EUROFUNG)-RELATED"/>
    <property type="match status" value="1"/>
</dbReference>
<sequence>MSVETVSPISYDPFDVEIDRTVHDTWRRMREEQPVYWNERFGFFALSRFQDVWDAYHDTATFSSSHGVQLETLDAPTSFPSVIFMDPPEHDVMRKLVSRAFTPRRINDLRSHIEELVARYLDPLVGSSGFDYIEQFGALLPPMVIGHMLGIPESERDMVRRWFDEMLHREEGQTEPSNPTSANAGLQVHGYATQLINERRQRPGEDMVSTLVTAEIEENGVSRRLTDHEVALFVVLLAGAGVETVARLLSWTAVTLARNPRQRQLLVDDPSLIPGAIEEVLRYEAPSPVNGRWTLRDFSAHGVDIPAGSKVLLLNGSANRDPREFTDPDTFDVRRAIGRHITFGFGAHFCLGAALARMEGQVALAGTLARFPHWEIDEERLVAVQTSTVRGYSSVPIHLDARSGA</sequence>
<evidence type="ECO:0000256" key="3">
    <source>
        <dbReference type="ARBA" id="ARBA00022723"/>
    </source>
</evidence>
<dbReference type="PROSITE" id="PS00086">
    <property type="entry name" value="CYTOCHROME_P450"/>
    <property type="match status" value="1"/>
</dbReference>
<dbReference type="Proteomes" id="UP000198802">
    <property type="component" value="Unassembled WGS sequence"/>
</dbReference>
<keyword evidence="3 7" id="KW-0479">Metal-binding</keyword>
<organism evidence="8 9">
    <name type="scientific">Parafrankia irregularis</name>
    <dbReference type="NCBI Taxonomy" id="795642"/>
    <lineage>
        <taxon>Bacteria</taxon>
        <taxon>Bacillati</taxon>
        <taxon>Actinomycetota</taxon>
        <taxon>Actinomycetes</taxon>
        <taxon>Frankiales</taxon>
        <taxon>Frankiaceae</taxon>
        <taxon>Parafrankia</taxon>
    </lineage>
</organism>
<evidence type="ECO:0000313" key="8">
    <source>
        <dbReference type="EMBL" id="CUU59286.1"/>
    </source>
</evidence>
<keyword evidence="9" id="KW-1185">Reference proteome</keyword>
<dbReference type="GO" id="GO:0008395">
    <property type="term" value="F:steroid hydroxylase activity"/>
    <property type="evidence" value="ECO:0007669"/>
    <property type="project" value="TreeGrafter"/>
</dbReference>
<dbReference type="InterPro" id="IPR036396">
    <property type="entry name" value="Cyt_P450_sf"/>
</dbReference>
<name>A0A0S4QXM4_9ACTN</name>
<dbReference type="GO" id="GO:0005506">
    <property type="term" value="F:iron ion binding"/>
    <property type="evidence" value="ECO:0007669"/>
    <property type="project" value="InterPro"/>
</dbReference>
<dbReference type="AlphaFoldDB" id="A0A0S4QXM4"/>
<comment type="similarity">
    <text evidence="1 7">Belongs to the cytochrome P450 family.</text>
</comment>
<evidence type="ECO:0000313" key="9">
    <source>
        <dbReference type="Proteomes" id="UP000198802"/>
    </source>
</evidence>
<dbReference type="CDD" id="cd11078">
    <property type="entry name" value="CYP130-like"/>
    <property type="match status" value="1"/>
</dbReference>